<keyword evidence="2" id="KW-1185">Reference proteome</keyword>
<dbReference type="AlphaFoldDB" id="A0AAV3XPN5"/>
<dbReference type="RefSeq" id="WP_226590899.1">
    <property type="nucleotide sequence ID" value="NZ_BLAY01000183.1"/>
</dbReference>
<comment type="caution">
    <text evidence="1">The sequence shown here is derived from an EMBL/GenBank/DDBJ whole genome shotgun (WGS) entry which is preliminary data.</text>
</comment>
<protein>
    <submittedName>
        <fullName evidence="1">Uncharacterized protein</fullName>
    </submittedName>
</protein>
<organism evidence="1 2">
    <name type="scientific">Microseira wollei NIES-4236</name>
    <dbReference type="NCBI Taxonomy" id="2530354"/>
    <lineage>
        <taxon>Bacteria</taxon>
        <taxon>Bacillati</taxon>
        <taxon>Cyanobacteriota</taxon>
        <taxon>Cyanophyceae</taxon>
        <taxon>Oscillatoriophycideae</taxon>
        <taxon>Aerosakkonematales</taxon>
        <taxon>Aerosakkonemataceae</taxon>
        <taxon>Microseira</taxon>
    </lineage>
</organism>
<name>A0AAV3XPN5_9CYAN</name>
<reference evidence="1" key="1">
    <citation type="submission" date="2019-10" db="EMBL/GenBank/DDBJ databases">
        <title>Draft genome sequece of Microseira wollei NIES-4236.</title>
        <authorList>
            <person name="Yamaguchi H."/>
            <person name="Suzuki S."/>
            <person name="Kawachi M."/>
        </authorList>
    </citation>
    <scope>NUCLEOTIDE SEQUENCE</scope>
    <source>
        <strain evidence="1">NIES-4236</strain>
    </source>
</reference>
<dbReference type="EMBL" id="BLAY01000183">
    <property type="protein sequence ID" value="GET42806.1"/>
    <property type="molecule type" value="Genomic_DNA"/>
</dbReference>
<accession>A0AAV3XPN5</accession>
<proteinExistence type="predicted"/>
<evidence type="ECO:0000313" key="2">
    <source>
        <dbReference type="Proteomes" id="UP001050975"/>
    </source>
</evidence>
<dbReference type="Proteomes" id="UP001050975">
    <property type="component" value="Unassembled WGS sequence"/>
</dbReference>
<evidence type="ECO:0000313" key="1">
    <source>
        <dbReference type="EMBL" id="GET42806.1"/>
    </source>
</evidence>
<sequence>MTRKDLIRHQIFTIENILSPAECAEYIELSENIGYACVLTSAITSALSWMI</sequence>
<gene>
    <name evidence="1" type="ORF">MiSe_76240</name>
</gene>